<dbReference type="OrthoDB" id="1301613at2759"/>
<sequence length="89" mass="9568">MARDILSIPVSTVASESTFSVGAKVLDQYQISLKPKVVEAIICSKDWLFQEIDTEETTLGDLTQDVMNLSLTEVPSGQSSSPGFDASTV</sequence>
<evidence type="ECO:0000313" key="3">
    <source>
        <dbReference type="Proteomes" id="UP000187203"/>
    </source>
</evidence>
<dbReference type="PANTHER" id="PTHR23272:SF192">
    <property type="entry name" value="ZINC FINGER BED DOMAIN-CONTAINING PROTEIN DAYSLEEPER-LIKE"/>
    <property type="match status" value="1"/>
</dbReference>
<dbReference type="Proteomes" id="UP000187203">
    <property type="component" value="Unassembled WGS sequence"/>
</dbReference>
<protein>
    <recommendedName>
        <fullName evidence="1">HAT C-terminal dimerisation domain-containing protein</fullName>
    </recommendedName>
</protein>
<reference evidence="3" key="1">
    <citation type="submission" date="2013-09" db="EMBL/GenBank/DDBJ databases">
        <title>Corchorus olitorius genome sequencing.</title>
        <authorList>
            <person name="Alam M."/>
            <person name="Haque M.S."/>
            <person name="Islam M.S."/>
            <person name="Emdad E.M."/>
            <person name="Islam M.M."/>
            <person name="Ahmed B."/>
            <person name="Halim A."/>
            <person name="Hossen Q.M.M."/>
            <person name="Hossain M.Z."/>
            <person name="Ahmed R."/>
            <person name="Khan M.M."/>
            <person name="Islam R."/>
            <person name="Rashid M.M."/>
            <person name="Khan S.A."/>
            <person name="Rahman M.S."/>
            <person name="Alam M."/>
            <person name="Yahiya A.S."/>
            <person name="Khan M.S."/>
            <person name="Azam M.S."/>
            <person name="Haque T."/>
            <person name="Lashkar M.Z.H."/>
            <person name="Akhand A.I."/>
            <person name="Morshed G."/>
            <person name="Roy S."/>
            <person name="Uddin K.S."/>
            <person name="Rabeya T."/>
            <person name="Hossain A.S."/>
            <person name="Chowdhury A."/>
            <person name="Snigdha A.R."/>
            <person name="Mortoza M.S."/>
            <person name="Matin S.A."/>
            <person name="Hoque S.M.E."/>
            <person name="Islam M.K."/>
            <person name="Roy D.K."/>
            <person name="Haider R."/>
            <person name="Moosa M.M."/>
            <person name="Elias S.M."/>
            <person name="Hasan A.M."/>
            <person name="Jahan S."/>
            <person name="Shafiuddin M."/>
            <person name="Mahmood N."/>
            <person name="Shommy N.S."/>
        </authorList>
    </citation>
    <scope>NUCLEOTIDE SEQUENCE [LARGE SCALE GENOMIC DNA]</scope>
    <source>
        <strain evidence="3">cv. O-4</strain>
    </source>
</reference>
<dbReference type="InterPro" id="IPR008906">
    <property type="entry name" value="HATC_C_dom"/>
</dbReference>
<proteinExistence type="predicted"/>
<dbReference type="PANTHER" id="PTHR23272">
    <property type="entry name" value="BED FINGER-RELATED"/>
    <property type="match status" value="1"/>
</dbReference>
<dbReference type="GO" id="GO:0046983">
    <property type="term" value="F:protein dimerization activity"/>
    <property type="evidence" value="ECO:0007669"/>
    <property type="project" value="InterPro"/>
</dbReference>
<accession>A0A1R3IA57</accession>
<dbReference type="STRING" id="93759.A0A1R3IA57"/>
<gene>
    <name evidence="2" type="ORF">COLO4_24422</name>
</gene>
<dbReference type="AlphaFoldDB" id="A0A1R3IA57"/>
<comment type="caution">
    <text evidence="2">The sequence shown here is derived from an EMBL/GenBank/DDBJ whole genome shotgun (WGS) entry which is preliminary data.</text>
</comment>
<dbReference type="InterPro" id="IPR012337">
    <property type="entry name" value="RNaseH-like_sf"/>
</dbReference>
<feature type="domain" description="HAT C-terminal dimerisation" evidence="1">
    <location>
        <begin position="1"/>
        <end position="48"/>
    </location>
</feature>
<dbReference type="SUPFAM" id="SSF53098">
    <property type="entry name" value="Ribonuclease H-like"/>
    <property type="match status" value="1"/>
</dbReference>
<dbReference type="Pfam" id="PF05699">
    <property type="entry name" value="Dimer_Tnp_hAT"/>
    <property type="match status" value="1"/>
</dbReference>
<evidence type="ECO:0000313" key="2">
    <source>
        <dbReference type="EMBL" id="OMO79459.1"/>
    </source>
</evidence>
<evidence type="ECO:0000259" key="1">
    <source>
        <dbReference type="Pfam" id="PF05699"/>
    </source>
</evidence>
<dbReference type="EMBL" id="AWUE01018542">
    <property type="protein sequence ID" value="OMO79459.1"/>
    <property type="molecule type" value="Genomic_DNA"/>
</dbReference>
<name>A0A1R3IA57_9ROSI</name>
<keyword evidence="3" id="KW-1185">Reference proteome</keyword>
<organism evidence="2 3">
    <name type="scientific">Corchorus olitorius</name>
    <dbReference type="NCBI Taxonomy" id="93759"/>
    <lineage>
        <taxon>Eukaryota</taxon>
        <taxon>Viridiplantae</taxon>
        <taxon>Streptophyta</taxon>
        <taxon>Embryophyta</taxon>
        <taxon>Tracheophyta</taxon>
        <taxon>Spermatophyta</taxon>
        <taxon>Magnoliopsida</taxon>
        <taxon>eudicotyledons</taxon>
        <taxon>Gunneridae</taxon>
        <taxon>Pentapetalae</taxon>
        <taxon>rosids</taxon>
        <taxon>malvids</taxon>
        <taxon>Malvales</taxon>
        <taxon>Malvaceae</taxon>
        <taxon>Grewioideae</taxon>
        <taxon>Apeibeae</taxon>
        <taxon>Corchorus</taxon>
    </lineage>
</organism>